<dbReference type="SUPFAM" id="SSF48452">
    <property type="entry name" value="TPR-like"/>
    <property type="match status" value="1"/>
</dbReference>
<sequence>MRRVGPAAAPATAVALALACCAVLGAAPVAAPVAAQGRPVPPPGLIRPDVAELQTPTHPAAISQHPYAALAGVQAQRLSEAQTLRASGKLDAAREVLQALLAEAPHHPVVLGELARIALARQQWPALERLARAERAATRDSVLLGRELAMALERQDHVREAAQVVMEVWVASPFDADWAEATVVHLDEMDGKLAIEPLRKATARLPQRLDLARAQARLEWKHGDGAAALKVLAAADAAGASTPTRWSFAEELLRGSGRGDGRDTSEAIEALVDLAADHAIGPEYRMPAARRAWQLYDRLGDTKSGVLRVAHALGDLSPEAWSADLLVGIVRGLREAGYTADVRALLGRLGDKRNSFADLALEGALNELREGPPSRALPALEKAAHGSPEGVFRYAEALFFAGLPDSAARMYDLITKDPKSPFTGQALERMFLIEDAEPREALTGLGRMAYETWRGETARAGVIADSLYHALPHGPLWAYAALVLGERRDAAGDAKGALEPLLAVADSLPDDRLASVARQRAGDVYRLKLKDDAKALAQYEECLARYPKAWNAPEVRRVVQMIRREKRF</sequence>
<proteinExistence type="predicted"/>
<evidence type="ECO:0000256" key="1">
    <source>
        <dbReference type="SAM" id="SignalP"/>
    </source>
</evidence>
<dbReference type="Gene3D" id="1.25.40.10">
    <property type="entry name" value="Tetratricopeptide repeat domain"/>
    <property type="match status" value="2"/>
</dbReference>
<dbReference type="AlphaFoldDB" id="A0A538U9M2"/>
<dbReference type="PROSITE" id="PS51257">
    <property type="entry name" value="PROKAR_LIPOPROTEIN"/>
    <property type="match status" value="1"/>
</dbReference>
<accession>A0A538U9M2</accession>
<name>A0A538U9M2_UNCEI</name>
<protein>
    <recommendedName>
        <fullName evidence="4">Tetratricopeptide repeat protein</fullName>
    </recommendedName>
</protein>
<organism evidence="2 3">
    <name type="scientific">Eiseniibacteriota bacterium</name>
    <dbReference type="NCBI Taxonomy" id="2212470"/>
    <lineage>
        <taxon>Bacteria</taxon>
        <taxon>Candidatus Eiseniibacteriota</taxon>
    </lineage>
</organism>
<dbReference type="Pfam" id="PF14559">
    <property type="entry name" value="TPR_19"/>
    <property type="match status" value="1"/>
</dbReference>
<evidence type="ECO:0000313" key="3">
    <source>
        <dbReference type="Proteomes" id="UP000319771"/>
    </source>
</evidence>
<dbReference type="EMBL" id="VBPB01000102">
    <property type="protein sequence ID" value="TMQ72601.1"/>
    <property type="molecule type" value="Genomic_DNA"/>
</dbReference>
<dbReference type="InterPro" id="IPR011990">
    <property type="entry name" value="TPR-like_helical_dom_sf"/>
</dbReference>
<feature type="chain" id="PRO_5021868622" description="Tetratricopeptide repeat protein" evidence="1">
    <location>
        <begin position="27"/>
        <end position="568"/>
    </location>
</feature>
<keyword evidence="1" id="KW-0732">Signal</keyword>
<evidence type="ECO:0008006" key="4">
    <source>
        <dbReference type="Google" id="ProtNLM"/>
    </source>
</evidence>
<comment type="caution">
    <text evidence="2">The sequence shown here is derived from an EMBL/GenBank/DDBJ whole genome shotgun (WGS) entry which is preliminary data.</text>
</comment>
<dbReference type="Proteomes" id="UP000319771">
    <property type="component" value="Unassembled WGS sequence"/>
</dbReference>
<gene>
    <name evidence="2" type="ORF">E6K81_06925</name>
</gene>
<evidence type="ECO:0000313" key="2">
    <source>
        <dbReference type="EMBL" id="TMQ72601.1"/>
    </source>
</evidence>
<feature type="signal peptide" evidence="1">
    <location>
        <begin position="1"/>
        <end position="26"/>
    </location>
</feature>
<reference evidence="2 3" key="1">
    <citation type="journal article" date="2019" name="Nat. Microbiol.">
        <title>Mediterranean grassland soil C-N compound turnover is dependent on rainfall and depth, and is mediated by genomically divergent microorganisms.</title>
        <authorList>
            <person name="Diamond S."/>
            <person name="Andeer P.F."/>
            <person name="Li Z."/>
            <person name="Crits-Christoph A."/>
            <person name="Burstein D."/>
            <person name="Anantharaman K."/>
            <person name="Lane K.R."/>
            <person name="Thomas B.C."/>
            <person name="Pan C."/>
            <person name="Northen T.R."/>
            <person name="Banfield J.F."/>
        </authorList>
    </citation>
    <scope>NUCLEOTIDE SEQUENCE [LARGE SCALE GENOMIC DNA]</scope>
    <source>
        <strain evidence="2">WS_11</strain>
    </source>
</reference>